<dbReference type="Proteomes" id="UP000063781">
    <property type="component" value="Chromosome"/>
</dbReference>
<dbReference type="AlphaFoldDB" id="A0A0X8GYB7"/>
<proteinExistence type="predicted"/>
<feature type="transmembrane region" description="Helical" evidence="1">
    <location>
        <begin position="53"/>
        <end position="76"/>
    </location>
</feature>
<accession>A0A0X8GYB7</accession>
<feature type="transmembrane region" description="Helical" evidence="1">
    <location>
        <begin position="88"/>
        <end position="109"/>
    </location>
</feature>
<dbReference type="EMBL" id="CP013213">
    <property type="protein sequence ID" value="AMC92663.1"/>
    <property type="molecule type" value="Genomic_DNA"/>
</dbReference>
<sequence length="396" mass="41827">MTIFGALLVCFGIFAIGDFLGIATKAKVSSVFVALIIFLVGFMSGIIPKDIIAISGLDVVSTWAAGFLVFHMGTMINIKQLIQEWRTVLLTVLSMVVAGVALLVLIPVIGSNNVIASIPIINGGLIATKMMSDAAMAVDAPTVAAFAAILYAVQKFVGTPIASFFGLKEARLIIERYRAGKPTSPLVKEGKAVEKETTVPFYEKYDKYFTDFVCLGLSALFVFIANISAKGLLQVGINIHYTILCLLFGAVIGYTGLVPPKILEKGKTSGFLSIVVFASIIPSLASISFSDFAELGLNLLLVFVVTIAALLLVFYVLPTGKIVGSKNIAVGIAVGQLLGFPSTYLIANEIAKAVSDDKDEQAAVLEVIAPTYVIAGFASVTTFSVVIAGILAPLIK</sequence>
<dbReference type="STRING" id="1514105.AOC36_01240"/>
<name>A0A0X8GYB7_9FIRM</name>
<gene>
    <name evidence="2" type="ORF">AOC36_01240</name>
</gene>
<feature type="transmembrane region" description="Helical" evidence="1">
    <location>
        <begin position="270"/>
        <end position="289"/>
    </location>
</feature>
<keyword evidence="1" id="KW-1133">Transmembrane helix</keyword>
<keyword evidence="1" id="KW-0812">Transmembrane</keyword>
<feature type="transmembrane region" description="Helical" evidence="1">
    <location>
        <begin position="328"/>
        <end position="347"/>
    </location>
</feature>
<evidence type="ECO:0000313" key="2">
    <source>
        <dbReference type="EMBL" id="AMC92663.1"/>
    </source>
</evidence>
<feature type="transmembrane region" description="Helical" evidence="1">
    <location>
        <begin position="295"/>
        <end position="316"/>
    </location>
</feature>
<reference evidence="2 3" key="1">
    <citation type="submission" date="2015-10" db="EMBL/GenBank/DDBJ databases">
        <title>Erysipelothrix larvae sp. LV19 isolated from the larval gut of the rhinoceros beetle, Trypoxylus dichotomus.</title>
        <authorList>
            <person name="Lim S."/>
            <person name="Kim B.-C."/>
        </authorList>
    </citation>
    <scope>NUCLEOTIDE SEQUENCE [LARGE SCALE GENOMIC DNA]</scope>
    <source>
        <strain evidence="2 3">LV19</strain>
    </source>
</reference>
<feature type="transmembrane region" description="Helical" evidence="1">
    <location>
        <begin position="30"/>
        <end position="47"/>
    </location>
</feature>
<organism evidence="2 3">
    <name type="scientific">Erysipelothrix larvae</name>
    <dbReference type="NCBI Taxonomy" id="1514105"/>
    <lineage>
        <taxon>Bacteria</taxon>
        <taxon>Bacillati</taxon>
        <taxon>Bacillota</taxon>
        <taxon>Erysipelotrichia</taxon>
        <taxon>Erysipelotrichales</taxon>
        <taxon>Erysipelotrichaceae</taxon>
        <taxon>Erysipelothrix</taxon>
    </lineage>
</organism>
<evidence type="ECO:0000313" key="3">
    <source>
        <dbReference type="Proteomes" id="UP000063781"/>
    </source>
</evidence>
<keyword evidence="3" id="KW-1185">Reference proteome</keyword>
<protein>
    <submittedName>
        <fullName evidence="2">Uncharacterized protein</fullName>
    </submittedName>
</protein>
<keyword evidence="1" id="KW-0472">Membrane</keyword>
<feature type="transmembrane region" description="Helical" evidence="1">
    <location>
        <begin position="6"/>
        <end position="23"/>
    </location>
</feature>
<feature type="transmembrane region" description="Helical" evidence="1">
    <location>
        <begin position="208"/>
        <end position="227"/>
    </location>
</feature>
<dbReference type="KEGG" id="erl:AOC36_01240"/>
<dbReference type="CDD" id="cd21416">
    <property type="entry name" value="HDC_protein"/>
    <property type="match status" value="1"/>
</dbReference>
<dbReference type="RefSeq" id="WP_067630274.1">
    <property type="nucleotide sequence ID" value="NZ_CP013213.1"/>
</dbReference>
<evidence type="ECO:0000256" key="1">
    <source>
        <dbReference type="SAM" id="Phobius"/>
    </source>
</evidence>
<dbReference type="OrthoDB" id="3243277at2"/>
<feature type="transmembrane region" description="Helical" evidence="1">
    <location>
        <begin position="239"/>
        <end position="258"/>
    </location>
</feature>
<feature type="transmembrane region" description="Helical" evidence="1">
    <location>
        <begin position="367"/>
        <end position="395"/>
    </location>
</feature>
<dbReference type="InterPro" id="IPR049576">
    <property type="entry name" value="HDC-like"/>
</dbReference>